<evidence type="ECO:0008006" key="6">
    <source>
        <dbReference type="Google" id="ProtNLM"/>
    </source>
</evidence>
<comment type="caution">
    <text evidence="4">The sequence shown here is derived from an EMBL/GenBank/DDBJ whole genome shotgun (WGS) entry which is preliminary data.</text>
</comment>
<keyword evidence="5" id="KW-1185">Reference proteome</keyword>
<dbReference type="Proteomes" id="UP000636479">
    <property type="component" value="Unassembled WGS sequence"/>
</dbReference>
<dbReference type="RefSeq" id="XP_037222505.1">
    <property type="nucleotide sequence ID" value="XM_037362213.1"/>
</dbReference>
<dbReference type="EMBL" id="JACAZF010000004">
    <property type="protein sequence ID" value="KAF7307486.1"/>
    <property type="molecule type" value="Genomic_DNA"/>
</dbReference>
<evidence type="ECO:0000313" key="4">
    <source>
        <dbReference type="EMBL" id="KAF7307486.1"/>
    </source>
</evidence>
<accession>A0A8H6W8Z7</accession>
<sequence length="471" mass="51747">MMAVLSISTKPMTVLLDLPVELILLIASSISTIYNIDPDYRLPPHKSIFYPRRILKPVLRLLPDLASINTLSRTCKALYNVVNPLLYDVCSKNEALGRLSVLFAVEHQLEEVVDRLVAAGVSLDFEVVVENDVYGLLHVAAWLGYVGMVQKLLDVYGDSDARQTWVYRRLGLNSNKTALDMAAESGRSDVVRLLAAIPLPSSQVPLRIAPGYKNSSRALARKDFVIEYAGFESRRMYIGRAFSGSVATKNAQLDTIRWLGTHEDCDVNYCDDGEDCDNNYIHPPLVRAISPLNCQASVVKLLLQLGANPNFHKDNDHAPLHIAATKALVEAAELLLDAGAHVNVPGVNGGTDLTDILRPIRHFTLSSRAQMLQLLLEHGADPTATNGLGQTPLHVVFGLEDASHVQELVGILLQFGAGSTVEKEDLQVPPRTPITHSMRTSNIGAVKAFLPHIQNQELRQQVVQWLTNASL</sequence>
<dbReference type="AlphaFoldDB" id="A0A8H6W8Z7"/>
<name>A0A8H6W8Z7_9AGAR</name>
<dbReference type="PROSITE" id="PS50088">
    <property type="entry name" value="ANK_REPEAT"/>
    <property type="match status" value="1"/>
</dbReference>
<dbReference type="InterPro" id="IPR002110">
    <property type="entry name" value="Ankyrin_rpt"/>
</dbReference>
<keyword evidence="2 3" id="KW-0040">ANK repeat</keyword>
<dbReference type="SMART" id="SM00248">
    <property type="entry name" value="ANK"/>
    <property type="match status" value="7"/>
</dbReference>
<evidence type="ECO:0000256" key="3">
    <source>
        <dbReference type="PROSITE-ProRule" id="PRU00023"/>
    </source>
</evidence>
<dbReference type="PANTHER" id="PTHR24198">
    <property type="entry name" value="ANKYRIN REPEAT AND PROTEIN KINASE DOMAIN-CONTAINING PROTEIN"/>
    <property type="match status" value="1"/>
</dbReference>
<evidence type="ECO:0000313" key="5">
    <source>
        <dbReference type="Proteomes" id="UP000636479"/>
    </source>
</evidence>
<keyword evidence="1" id="KW-0677">Repeat</keyword>
<dbReference type="Pfam" id="PF12796">
    <property type="entry name" value="Ank_2"/>
    <property type="match status" value="1"/>
</dbReference>
<evidence type="ECO:0000256" key="2">
    <source>
        <dbReference type="ARBA" id="ARBA00023043"/>
    </source>
</evidence>
<feature type="repeat" description="ANK" evidence="3">
    <location>
        <begin position="315"/>
        <end position="347"/>
    </location>
</feature>
<evidence type="ECO:0000256" key="1">
    <source>
        <dbReference type="ARBA" id="ARBA00022737"/>
    </source>
</evidence>
<organism evidence="4 5">
    <name type="scientific">Mycena indigotica</name>
    <dbReference type="NCBI Taxonomy" id="2126181"/>
    <lineage>
        <taxon>Eukaryota</taxon>
        <taxon>Fungi</taxon>
        <taxon>Dikarya</taxon>
        <taxon>Basidiomycota</taxon>
        <taxon>Agaricomycotina</taxon>
        <taxon>Agaricomycetes</taxon>
        <taxon>Agaricomycetidae</taxon>
        <taxon>Agaricales</taxon>
        <taxon>Marasmiineae</taxon>
        <taxon>Mycenaceae</taxon>
        <taxon>Mycena</taxon>
    </lineage>
</organism>
<dbReference type="Gene3D" id="1.25.40.20">
    <property type="entry name" value="Ankyrin repeat-containing domain"/>
    <property type="match status" value="2"/>
</dbReference>
<dbReference type="GeneID" id="59344729"/>
<gene>
    <name evidence="4" type="ORF">MIND_00543100</name>
</gene>
<dbReference type="PROSITE" id="PS50297">
    <property type="entry name" value="ANK_REP_REGION"/>
    <property type="match status" value="1"/>
</dbReference>
<reference evidence="4" key="1">
    <citation type="submission" date="2020-05" db="EMBL/GenBank/DDBJ databases">
        <title>Mycena genomes resolve the evolution of fungal bioluminescence.</title>
        <authorList>
            <person name="Tsai I.J."/>
        </authorList>
    </citation>
    <scope>NUCLEOTIDE SEQUENCE</scope>
    <source>
        <strain evidence="4">171206Taipei</strain>
    </source>
</reference>
<protein>
    <recommendedName>
        <fullName evidence="6">Ankyrin</fullName>
    </recommendedName>
</protein>
<dbReference type="SUPFAM" id="SSF48403">
    <property type="entry name" value="Ankyrin repeat"/>
    <property type="match status" value="2"/>
</dbReference>
<proteinExistence type="predicted"/>
<dbReference type="InterPro" id="IPR036770">
    <property type="entry name" value="Ankyrin_rpt-contain_sf"/>
</dbReference>
<dbReference type="OrthoDB" id="3060779at2759"/>
<dbReference type="PANTHER" id="PTHR24198:SF165">
    <property type="entry name" value="ANKYRIN REPEAT-CONTAINING PROTEIN-RELATED"/>
    <property type="match status" value="1"/>
</dbReference>